<dbReference type="InterPro" id="IPR006118">
    <property type="entry name" value="Recombinase_CS"/>
</dbReference>
<dbReference type="PATRIC" id="fig|935198.13.peg.1873"/>
<dbReference type="GO" id="GO:0000150">
    <property type="term" value="F:DNA strand exchange activity"/>
    <property type="evidence" value="ECO:0007669"/>
    <property type="project" value="InterPro"/>
</dbReference>
<evidence type="ECO:0000256" key="5">
    <source>
        <dbReference type="PROSITE-ProRule" id="PRU10137"/>
    </source>
</evidence>
<dbReference type="GO" id="GO:0015074">
    <property type="term" value="P:DNA integration"/>
    <property type="evidence" value="ECO:0007669"/>
    <property type="project" value="UniProtKB-KW"/>
</dbReference>
<dbReference type="InterPro" id="IPR006119">
    <property type="entry name" value="Resolv_N"/>
</dbReference>
<sequence>MRTYGYIRVSSKKQNEERQRVALREYCEENKINMDFERDVITDEQSGKNFKREGYILLKEHLLRAGDTLIIKELDRLGRNMDMIKDEWIALEKMGVNLIIIDNPMLSTNNKGDLDRKVISNIVFELMSYMAQKEREKILKRQAEGLAAMPVDNNGKKISMKTKRAIGRPSLEYPSNWKETYDNWKSGEITAVKAMEFTELKKTSFYKLVKQYESK</sequence>
<evidence type="ECO:0000256" key="1">
    <source>
        <dbReference type="ARBA" id="ARBA00022908"/>
    </source>
</evidence>
<reference evidence="7" key="2">
    <citation type="submission" date="2009-08" db="EMBL/GenBank/DDBJ databases">
        <authorList>
            <person name="Shrivastava S."/>
            <person name="Brinkac L.M."/>
            <person name="Dodson R.J."/>
            <person name="Harkins D.M."/>
            <person name="Durkin A.S."/>
            <person name="Sutton G."/>
        </authorList>
    </citation>
    <scope>NUCLEOTIDE SEQUENCE</scope>
    <source>
        <strain evidence="7">Eklund 17B</strain>
    </source>
</reference>
<evidence type="ECO:0000256" key="4">
    <source>
        <dbReference type="PIRSR" id="PIRSR606118-50"/>
    </source>
</evidence>
<evidence type="ECO:0000256" key="3">
    <source>
        <dbReference type="ARBA" id="ARBA00023172"/>
    </source>
</evidence>
<reference evidence="7" key="1">
    <citation type="submission" date="2009-06" db="EMBL/GenBank/DDBJ databases">
        <authorList>
            <consortium name="US DOE Joint Genome Institute (JGI-PGF)"/>
            <person name="Lucas S."/>
            <person name="Copeland A."/>
            <person name="Lapidus A."/>
            <person name="Glavina del Rio T."/>
            <person name="Dalin E."/>
            <person name="Tice H."/>
            <person name="Bruce D."/>
            <person name="Goodwin L."/>
            <person name="Pitluck S."/>
            <person name="Kyrpides N."/>
            <person name="Mavromatis K."/>
            <person name="Ivanova N."/>
            <person name="Saunders E."/>
            <person name="Brettin T."/>
            <person name="Detter J.C."/>
            <person name="Han C."/>
            <person name="Larimer F."/>
            <person name="Land M."/>
            <person name="Hauser L."/>
            <person name="Markowitz V."/>
            <person name="Cheng J.-F."/>
            <person name="Hugenholtz P."/>
            <person name="Woyke T."/>
            <person name="Wu D."/>
            <person name="Gronow S."/>
            <person name="Klenk H.-P."/>
            <person name="Eisen J.A."/>
        </authorList>
    </citation>
    <scope>NUCLEOTIDE SEQUENCE</scope>
    <source>
        <strain evidence="7">Eklund 17B</strain>
    </source>
</reference>
<evidence type="ECO:0000313" key="7">
    <source>
        <dbReference type="EMBL" id="ACD23643.1"/>
    </source>
</evidence>
<feature type="active site" description="O-(5'-phospho-DNA)-serine intermediate" evidence="4 5">
    <location>
        <position position="10"/>
    </location>
</feature>
<dbReference type="EMBL" id="CP001056">
    <property type="protein sequence ID" value="ACD23643.1"/>
    <property type="molecule type" value="Genomic_DNA"/>
</dbReference>
<evidence type="ECO:0000256" key="2">
    <source>
        <dbReference type="ARBA" id="ARBA00023125"/>
    </source>
</evidence>
<keyword evidence="3" id="KW-0233">DNA recombination</keyword>
<proteinExistence type="predicted"/>
<dbReference type="Gene3D" id="3.40.50.1390">
    <property type="entry name" value="Resolvase, N-terminal catalytic domain"/>
    <property type="match status" value="1"/>
</dbReference>
<dbReference type="PANTHER" id="PTHR30461">
    <property type="entry name" value="DNA-INVERTASE FROM LAMBDOID PROPHAGE"/>
    <property type="match status" value="1"/>
</dbReference>
<dbReference type="KEGG" id="cbk:CLL_A1923"/>
<gene>
    <name evidence="7" type="ordered locus">CLL_A1923</name>
</gene>
<organism evidence="7">
    <name type="scientific">Clostridium botulinum (strain Eklund 17B / Type B)</name>
    <dbReference type="NCBI Taxonomy" id="935198"/>
    <lineage>
        <taxon>Bacteria</taxon>
        <taxon>Bacillati</taxon>
        <taxon>Bacillota</taxon>
        <taxon>Clostridia</taxon>
        <taxon>Eubacteriales</taxon>
        <taxon>Clostridiaceae</taxon>
        <taxon>Clostridium</taxon>
    </lineage>
</organism>
<feature type="domain" description="Resolvase/invertase-type recombinase catalytic" evidence="6">
    <location>
        <begin position="2"/>
        <end position="153"/>
    </location>
</feature>
<name>B2TMW9_CLOBB</name>
<dbReference type="SMART" id="SM00857">
    <property type="entry name" value="Resolvase"/>
    <property type="match status" value="1"/>
</dbReference>
<dbReference type="InterPro" id="IPR050639">
    <property type="entry name" value="SSR_resolvase"/>
</dbReference>
<dbReference type="PANTHER" id="PTHR30461:SF2">
    <property type="entry name" value="SERINE RECOMBINASE PINE-RELATED"/>
    <property type="match status" value="1"/>
</dbReference>
<accession>U4P633</accession>
<keyword evidence="1" id="KW-0229">DNA integration</keyword>
<dbReference type="Pfam" id="PF00239">
    <property type="entry name" value="Resolvase"/>
    <property type="match status" value="1"/>
</dbReference>
<dbReference type="SUPFAM" id="SSF53041">
    <property type="entry name" value="Resolvase-like"/>
    <property type="match status" value="1"/>
</dbReference>
<protein>
    <submittedName>
        <fullName evidence="7">Resolvase/recombinase</fullName>
    </submittedName>
</protein>
<keyword evidence="2" id="KW-0238">DNA-binding</keyword>
<evidence type="ECO:0000259" key="6">
    <source>
        <dbReference type="PROSITE" id="PS51736"/>
    </source>
</evidence>
<dbReference type="PROSITE" id="PS00397">
    <property type="entry name" value="RECOMBINASES_1"/>
    <property type="match status" value="1"/>
</dbReference>
<dbReference type="GO" id="GO:0003677">
    <property type="term" value="F:DNA binding"/>
    <property type="evidence" value="ECO:0007669"/>
    <property type="project" value="UniProtKB-KW"/>
</dbReference>
<dbReference type="PROSITE" id="PS51736">
    <property type="entry name" value="RECOMBINASES_3"/>
    <property type="match status" value="1"/>
</dbReference>
<dbReference type="PROSITE" id="PS00398">
    <property type="entry name" value="RECOMBINASES_2"/>
    <property type="match status" value="1"/>
</dbReference>
<dbReference type="AlphaFoldDB" id="B2TMW9"/>
<dbReference type="CDD" id="cd03768">
    <property type="entry name" value="SR_ResInv"/>
    <property type="match status" value="1"/>
</dbReference>
<dbReference type="HOGENOM" id="CLU_010686_5_1_9"/>
<dbReference type="InterPro" id="IPR036162">
    <property type="entry name" value="Resolvase-like_N_sf"/>
</dbReference>
<accession>B2TMW9</accession>